<accession>A0A8H5FI02</accession>
<evidence type="ECO:0000313" key="3">
    <source>
        <dbReference type="Proteomes" id="UP000541558"/>
    </source>
</evidence>
<protein>
    <submittedName>
        <fullName evidence="2">Uncharacterized protein</fullName>
    </submittedName>
</protein>
<sequence length="522" mass="56733">MDGLPASQIFVNCPGKANTPWAGACNNSIPFAILCTTTGNAGKWYRKCTQCGYYEWVEPSATGPSDSCPTTVPPYATQPPRQYPSPPPSQAVSGGASFQQFDSTTSSQQPAPQAIASAAQSGICANVGCTRRWTATTCSKRMCKACCIAGAGGCTCKSHAKPRVFSTSSNPFHLSRPLPTIPYDTPQASIPLATESSTEGVATAATSASPSLPGPSSFEFSKPADESFLREFKRLQEQRARRNAQDKTLMAYKARIKHAVVIVAFLTPDLESPVTVPVQGIATWPTFNLVDVPDILSLLSVSSLDELNLFDPKLGIWLTRVDHVMEVTQNQAIYVRHDGVKTSLGDLDSSNPLLSSLLSSQAPSATRKRIMHESPYPMTPAKVRRVNEDDDFQSSPPHPSSPMSIHLSETDMIVEPDNINNAGNTVDEPIIISSGPARAWPGGERVCDMAKGFERLVGISHGLPSEFEKTFPGVEFKSTTYQKNRRFWLSLPQSERLAARENTSTWVSWRKTQPTWKNISCS</sequence>
<feature type="compositionally biased region" description="Low complexity" evidence="1">
    <location>
        <begin position="202"/>
        <end position="216"/>
    </location>
</feature>
<feature type="region of interest" description="Disordered" evidence="1">
    <location>
        <begin position="194"/>
        <end position="216"/>
    </location>
</feature>
<comment type="caution">
    <text evidence="2">The sequence shown here is derived from an EMBL/GenBank/DDBJ whole genome shotgun (WGS) entry which is preliminary data.</text>
</comment>
<keyword evidence="3" id="KW-1185">Reference proteome</keyword>
<dbReference type="Proteomes" id="UP000541558">
    <property type="component" value="Unassembled WGS sequence"/>
</dbReference>
<name>A0A8H5FI02_9AGAR</name>
<evidence type="ECO:0000313" key="2">
    <source>
        <dbReference type="EMBL" id="KAF5337123.1"/>
    </source>
</evidence>
<gene>
    <name evidence="2" type="ORF">D9611_003191</name>
</gene>
<feature type="compositionally biased region" description="Low complexity" evidence="1">
    <location>
        <begin position="97"/>
        <end position="112"/>
    </location>
</feature>
<feature type="region of interest" description="Disordered" evidence="1">
    <location>
        <begin position="61"/>
        <end position="112"/>
    </location>
</feature>
<dbReference type="EMBL" id="JAACJK010000057">
    <property type="protein sequence ID" value="KAF5337123.1"/>
    <property type="molecule type" value="Genomic_DNA"/>
</dbReference>
<reference evidence="2 3" key="1">
    <citation type="journal article" date="2020" name="ISME J.">
        <title>Uncovering the hidden diversity of litter-decomposition mechanisms in mushroom-forming fungi.</title>
        <authorList>
            <person name="Floudas D."/>
            <person name="Bentzer J."/>
            <person name="Ahren D."/>
            <person name="Johansson T."/>
            <person name="Persson P."/>
            <person name="Tunlid A."/>
        </authorList>
    </citation>
    <scope>NUCLEOTIDE SEQUENCE [LARGE SCALE GENOMIC DNA]</scope>
    <source>
        <strain evidence="2 3">CBS 175.51</strain>
    </source>
</reference>
<dbReference type="AlphaFoldDB" id="A0A8H5FI02"/>
<evidence type="ECO:0000256" key="1">
    <source>
        <dbReference type="SAM" id="MobiDB-lite"/>
    </source>
</evidence>
<proteinExistence type="predicted"/>
<dbReference type="OrthoDB" id="3052692at2759"/>
<organism evidence="2 3">
    <name type="scientific">Ephemerocybe angulata</name>
    <dbReference type="NCBI Taxonomy" id="980116"/>
    <lineage>
        <taxon>Eukaryota</taxon>
        <taxon>Fungi</taxon>
        <taxon>Dikarya</taxon>
        <taxon>Basidiomycota</taxon>
        <taxon>Agaricomycotina</taxon>
        <taxon>Agaricomycetes</taxon>
        <taxon>Agaricomycetidae</taxon>
        <taxon>Agaricales</taxon>
        <taxon>Agaricineae</taxon>
        <taxon>Psathyrellaceae</taxon>
        <taxon>Ephemerocybe</taxon>
    </lineage>
</organism>